<name>A0AAD7H2G5_MYCRO</name>
<evidence type="ECO:0000313" key="2">
    <source>
        <dbReference type="Proteomes" id="UP001221757"/>
    </source>
</evidence>
<dbReference type="Proteomes" id="UP001221757">
    <property type="component" value="Unassembled WGS sequence"/>
</dbReference>
<feature type="non-terminal residue" evidence="1">
    <location>
        <position position="1"/>
    </location>
</feature>
<evidence type="ECO:0000313" key="1">
    <source>
        <dbReference type="EMBL" id="KAJ7710365.1"/>
    </source>
</evidence>
<organism evidence="1 2">
    <name type="scientific">Mycena rosella</name>
    <name type="common">Pink bonnet</name>
    <name type="synonym">Agaricus rosellus</name>
    <dbReference type="NCBI Taxonomy" id="1033263"/>
    <lineage>
        <taxon>Eukaryota</taxon>
        <taxon>Fungi</taxon>
        <taxon>Dikarya</taxon>
        <taxon>Basidiomycota</taxon>
        <taxon>Agaricomycotina</taxon>
        <taxon>Agaricomycetes</taxon>
        <taxon>Agaricomycetidae</taxon>
        <taxon>Agaricales</taxon>
        <taxon>Marasmiineae</taxon>
        <taxon>Mycenaceae</taxon>
        <taxon>Mycena</taxon>
    </lineage>
</organism>
<accession>A0AAD7H2G5</accession>
<dbReference type="AlphaFoldDB" id="A0AAD7H2G5"/>
<dbReference type="EMBL" id="JARKIE010000001">
    <property type="protein sequence ID" value="KAJ7710365.1"/>
    <property type="molecule type" value="Genomic_DNA"/>
</dbReference>
<proteinExistence type="predicted"/>
<keyword evidence="2" id="KW-1185">Reference proteome</keyword>
<comment type="caution">
    <text evidence="1">The sequence shown here is derived from an EMBL/GenBank/DDBJ whole genome shotgun (WGS) entry which is preliminary data.</text>
</comment>
<reference evidence="1" key="1">
    <citation type="submission" date="2023-03" db="EMBL/GenBank/DDBJ databases">
        <title>Massive genome expansion in bonnet fungi (Mycena s.s.) driven by repeated elements and novel gene families across ecological guilds.</title>
        <authorList>
            <consortium name="Lawrence Berkeley National Laboratory"/>
            <person name="Harder C.B."/>
            <person name="Miyauchi S."/>
            <person name="Viragh M."/>
            <person name="Kuo A."/>
            <person name="Thoen E."/>
            <person name="Andreopoulos B."/>
            <person name="Lu D."/>
            <person name="Skrede I."/>
            <person name="Drula E."/>
            <person name="Henrissat B."/>
            <person name="Morin E."/>
            <person name="Kohler A."/>
            <person name="Barry K."/>
            <person name="LaButti K."/>
            <person name="Morin E."/>
            <person name="Salamov A."/>
            <person name="Lipzen A."/>
            <person name="Mereny Z."/>
            <person name="Hegedus B."/>
            <person name="Baldrian P."/>
            <person name="Stursova M."/>
            <person name="Weitz H."/>
            <person name="Taylor A."/>
            <person name="Grigoriev I.V."/>
            <person name="Nagy L.G."/>
            <person name="Martin F."/>
            <person name="Kauserud H."/>
        </authorList>
    </citation>
    <scope>NUCLEOTIDE SEQUENCE</scope>
    <source>
        <strain evidence="1">CBHHK067</strain>
    </source>
</reference>
<protein>
    <recommendedName>
        <fullName evidence="3">Helitron helicase-like domain-containing protein</fullName>
    </recommendedName>
</protein>
<evidence type="ECO:0008006" key="3">
    <source>
        <dbReference type="Google" id="ProtNLM"/>
    </source>
</evidence>
<gene>
    <name evidence="1" type="ORF">B0H17DRAFT_914878</name>
</gene>
<sequence length="257" mass="28964">MVNVFLEEVLCWKKDKPGTFGHTSGFYATVEQQGRLTLHLHGLIWVRGALSPQAIRDRLTSKDSVFTARLVAYLESSHQGGFIHGSVETVRAKVKADPEAEELMQGHPKYKVPTQTFPEAPPPLCTTERCGSQYADCVKLSQWWLKYEHEIDDLLLRSNIHSCCLSKEGVCKARFPRDVIENTFLDEDGHVNLKHLERNMNTVSRIVTYFSRCNTDVTSLLSGTAVKAVISYVADYVSKLGLKSYQAFASVFDVFDK</sequence>